<organism evidence="1">
    <name type="scientific">Aliarcobacter faecis</name>
    <dbReference type="NCBI Taxonomy" id="1564138"/>
    <lineage>
        <taxon>Bacteria</taxon>
        <taxon>Pseudomonadati</taxon>
        <taxon>Campylobacterota</taxon>
        <taxon>Epsilonproteobacteria</taxon>
        <taxon>Campylobacterales</taxon>
        <taxon>Arcobacteraceae</taxon>
        <taxon>Aliarcobacter</taxon>
    </lineage>
</organism>
<keyword evidence="1" id="KW-0614">Plasmid</keyword>
<protein>
    <submittedName>
        <fullName evidence="1">Uncharacterized protein</fullName>
    </submittedName>
</protein>
<dbReference type="EMBL" id="CP053838">
    <property type="protein sequence ID" value="QKF74453.1"/>
    <property type="molecule type" value="Genomic_DNA"/>
</dbReference>
<dbReference type="KEGG" id="afc:AFAEC_a0007"/>
<proteinExistence type="predicted"/>
<dbReference type="OrthoDB" id="5404763at2"/>
<gene>
    <name evidence="1" type="ORF">AFAEC_a0007</name>
</gene>
<sequence length="530" mass="63810">MYSKIISIEEIFDWYLKTLDIKLDRKPIQRYIKNGNQDVDKDKIAFDDLIKYILKSIELSDDGKVHFGNVLENFIEVYKCFTLYMEVHNTSQKQLNFLLAKDMIIPFFALFSSYVFDKHLIILEQIKPDKNKKSFQKFLDWAGRNICQQNIKHYLINKYTEEYYKGDNTNNITDIGRSITNWFSLENQTTPKNEHFNRLVKYLNDCNKAPHLNLYNLALFAKLFQEIHKKLEDLFDENQIELLIEHYYLLLKFYQFKLATNDIEKTEYRIYNELLNHINPNLINRNHYFDDYFVWIDKAVTREYFTLYKLIKKVFNKNGLFYLLPELECMKYIEINFPVLYFNKTKTQNEYVNLFEAMASRKKELNIYIKNESINFQAEIFFIHLDNKKEKDYNDKIKCDEIFKKLEIEFNKNDSNPYICFLKTKFYIFDNNLEKGLEYCKKCVNLGIGKLGEHFKEAVLIGILLSAKLNSKTNYNFFKRIAIKYDSLFFGRLKIPSYGINGKMVDIYEDKRNFERLSIEFDDYFSNKFS</sequence>
<dbReference type="AlphaFoldDB" id="A0A6M8NHR1"/>
<name>A0A6M8NHR1_9BACT</name>
<geneLocation type="plasmid" evidence="1">
    <name>pAFAEC</name>
</geneLocation>
<accession>A0A6M8NHR1</accession>
<reference evidence="1" key="1">
    <citation type="submission" date="2020-05" db="EMBL/GenBank/DDBJ databases">
        <title>Complete genome sequencing of Campylobacter and Arcobacter type strains.</title>
        <authorList>
            <person name="Miller W.G."/>
            <person name="Yee E."/>
        </authorList>
    </citation>
    <scope>NUCLEOTIDE SEQUENCE [LARGE SCALE GENOMIC DNA]</scope>
    <source>
        <strain evidence="1">CCUG 66484</strain>
        <plasmid evidence="1">pAFAEC</plasmid>
    </source>
</reference>
<evidence type="ECO:0000313" key="1">
    <source>
        <dbReference type="EMBL" id="QKF74453.1"/>
    </source>
</evidence>
<dbReference type="RefSeq" id="WP_026806291.1">
    <property type="nucleotide sequence ID" value="NZ_CP053838.1"/>
</dbReference>